<keyword evidence="2" id="KW-1185">Reference proteome</keyword>
<protein>
    <submittedName>
        <fullName evidence="1">Uncharacterized protein</fullName>
    </submittedName>
</protein>
<evidence type="ECO:0000313" key="2">
    <source>
        <dbReference type="Proteomes" id="UP001497497"/>
    </source>
</evidence>
<dbReference type="AlphaFoldDB" id="A0AAV2I156"/>
<gene>
    <name evidence="1" type="ORF">GSLYS_00013478001</name>
</gene>
<evidence type="ECO:0000313" key="1">
    <source>
        <dbReference type="EMBL" id="CAL1539745.1"/>
    </source>
</evidence>
<accession>A0AAV2I156</accession>
<proteinExistence type="predicted"/>
<reference evidence="1 2" key="1">
    <citation type="submission" date="2024-04" db="EMBL/GenBank/DDBJ databases">
        <authorList>
            <consortium name="Genoscope - CEA"/>
            <person name="William W."/>
        </authorList>
    </citation>
    <scope>NUCLEOTIDE SEQUENCE [LARGE SCALE GENOMIC DNA]</scope>
</reference>
<dbReference type="Proteomes" id="UP001497497">
    <property type="component" value="Unassembled WGS sequence"/>
</dbReference>
<organism evidence="1 2">
    <name type="scientific">Lymnaea stagnalis</name>
    <name type="common">Great pond snail</name>
    <name type="synonym">Helix stagnalis</name>
    <dbReference type="NCBI Taxonomy" id="6523"/>
    <lineage>
        <taxon>Eukaryota</taxon>
        <taxon>Metazoa</taxon>
        <taxon>Spiralia</taxon>
        <taxon>Lophotrochozoa</taxon>
        <taxon>Mollusca</taxon>
        <taxon>Gastropoda</taxon>
        <taxon>Heterobranchia</taxon>
        <taxon>Euthyneura</taxon>
        <taxon>Panpulmonata</taxon>
        <taxon>Hygrophila</taxon>
        <taxon>Lymnaeoidea</taxon>
        <taxon>Lymnaeidae</taxon>
        <taxon>Lymnaea</taxon>
    </lineage>
</organism>
<name>A0AAV2I156_LYMST</name>
<comment type="caution">
    <text evidence="1">The sequence shown here is derived from an EMBL/GenBank/DDBJ whole genome shotgun (WGS) entry which is preliminary data.</text>
</comment>
<sequence length="59" mass="6786">MSQGWRVRRKSYAMGQTPPLLYSIPDTDKPVDFIQEQYLKKNAMRRVSMPAGPMVGPIF</sequence>
<dbReference type="EMBL" id="CAXITT010000353">
    <property type="protein sequence ID" value="CAL1539745.1"/>
    <property type="molecule type" value="Genomic_DNA"/>
</dbReference>